<accession>A0A4R5YGC5</accession>
<dbReference type="Proteomes" id="UP000295633">
    <property type="component" value="Unassembled WGS sequence"/>
</dbReference>
<dbReference type="RefSeq" id="WP_133399866.1">
    <property type="nucleotide sequence ID" value="NZ_SMZX01000002.1"/>
</dbReference>
<evidence type="ECO:0000313" key="3">
    <source>
        <dbReference type="Proteomes" id="UP000295633"/>
    </source>
</evidence>
<keyword evidence="1" id="KW-0472">Membrane</keyword>
<protein>
    <submittedName>
        <fullName evidence="2">Uncharacterized protein</fullName>
    </submittedName>
</protein>
<dbReference type="EMBL" id="SMZX01000002">
    <property type="protein sequence ID" value="TDL43865.1"/>
    <property type="molecule type" value="Genomic_DNA"/>
</dbReference>
<evidence type="ECO:0000256" key="1">
    <source>
        <dbReference type="SAM" id="Phobius"/>
    </source>
</evidence>
<comment type="caution">
    <text evidence="2">The sequence shown here is derived from an EMBL/GenBank/DDBJ whole genome shotgun (WGS) entry which is preliminary data.</text>
</comment>
<dbReference type="AlphaFoldDB" id="A0A4R5YGC5"/>
<reference evidence="2 3" key="1">
    <citation type="submission" date="2019-03" db="EMBL/GenBank/DDBJ databases">
        <title>Genome Sequencing and Assembly of Various Microbes Isolated from Partially Reclaimed Soil and Acid Mine Drainage (AMD) Site.</title>
        <authorList>
            <person name="Steinbock B."/>
            <person name="Bechtold R."/>
            <person name="Sevigny J.L."/>
            <person name="Thomas D."/>
            <person name="Cuthill L.R."/>
            <person name="Aveiro Johannsen E.J."/>
            <person name="Thomas K."/>
            <person name="Ghosh A."/>
        </authorList>
    </citation>
    <scope>NUCLEOTIDE SEQUENCE [LARGE SCALE GENOMIC DNA]</scope>
    <source>
        <strain evidence="2 3">F-B2</strain>
    </source>
</reference>
<keyword evidence="1" id="KW-0812">Transmembrane</keyword>
<feature type="transmembrane region" description="Helical" evidence="1">
    <location>
        <begin position="31"/>
        <end position="51"/>
    </location>
</feature>
<name>A0A4R5YGC5_9MICO</name>
<keyword evidence="1" id="KW-1133">Transmembrane helix</keyword>
<sequence length="68" mass="7565">MIRRLILIAALVLIGFDVARLTISGVFLAGFVFLLVAGYLYGATTAAFWIADDELSERLDRVDQEMSR</sequence>
<proteinExistence type="predicted"/>
<gene>
    <name evidence="2" type="ORF">E2R54_11795</name>
</gene>
<evidence type="ECO:0000313" key="2">
    <source>
        <dbReference type="EMBL" id="TDL43865.1"/>
    </source>
</evidence>
<organism evidence="2 3">
    <name type="scientific">Microbacterium oleivorans</name>
    <dbReference type="NCBI Taxonomy" id="273677"/>
    <lineage>
        <taxon>Bacteria</taxon>
        <taxon>Bacillati</taxon>
        <taxon>Actinomycetota</taxon>
        <taxon>Actinomycetes</taxon>
        <taxon>Micrococcales</taxon>
        <taxon>Microbacteriaceae</taxon>
        <taxon>Microbacterium</taxon>
    </lineage>
</organism>